<evidence type="ECO:0000313" key="6">
    <source>
        <dbReference type="Ensembl" id="ENSPNAP00000033896.2"/>
    </source>
</evidence>
<dbReference type="SMART" id="SM00277">
    <property type="entry name" value="GRAN"/>
    <property type="match status" value="1"/>
</dbReference>
<dbReference type="Pfam" id="PF00396">
    <property type="entry name" value="Granulin"/>
    <property type="match status" value="1"/>
</dbReference>
<proteinExistence type="inferred from homology"/>
<protein>
    <recommendedName>
        <fullName evidence="5">Granulins domain-containing protein</fullName>
    </recommendedName>
</protein>
<reference evidence="6" key="3">
    <citation type="submission" date="2025-09" db="UniProtKB">
        <authorList>
            <consortium name="Ensembl"/>
        </authorList>
    </citation>
    <scope>IDENTIFICATION</scope>
</reference>
<dbReference type="PANTHER" id="PTHR12274">
    <property type="entry name" value="GRANULIN"/>
    <property type="match status" value="1"/>
</dbReference>
<name>A0A3B4EFA3_PYGNA</name>
<evidence type="ECO:0000256" key="3">
    <source>
        <dbReference type="ARBA" id="ARBA00022525"/>
    </source>
</evidence>
<dbReference type="Gene3D" id="2.10.25.160">
    <property type="entry name" value="Granulin"/>
    <property type="match status" value="1"/>
</dbReference>
<dbReference type="InterPro" id="IPR039036">
    <property type="entry name" value="Granulin_fam"/>
</dbReference>
<dbReference type="Ensembl" id="ENSPNAT00000025204.2">
    <property type="protein sequence ID" value="ENSPNAP00000033896.2"/>
    <property type="gene ID" value="ENSPNAG00000023016.2"/>
</dbReference>
<reference evidence="6" key="2">
    <citation type="submission" date="2025-08" db="UniProtKB">
        <authorList>
            <consortium name="Ensembl"/>
        </authorList>
    </citation>
    <scope>IDENTIFICATION</scope>
</reference>
<dbReference type="Proteomes" id="UP001501920">
    <property type="component" value="Chromosome 7"/>
</dbReference>
<dbReference type="InterPro" id="IPR037277">
    <property type="entry name" value="Granulin_sf"/>
</dbReference>
<keyword evidence="7" id="KW-1185">Reference proteome</keyword>
<sequence length="182" mass="20209">MKILKESCVRKKKLKSIFPPVTSQQKIDSQTKYGFWLLLAKLCESEFSLNYCLSLQPPPIYIPANPVKPSLSVVTCNKDRSCLSGQTCCKHPKGTYSCCPFPEVCCPDGFHCCPYGSRCDATSSHCLFGGSRGLSFLSSPQQPATMVDTPKVQVRNHVIGHTGLKVCQSASWVCREVRWVRV</sequence>
<dbReference type="AlphaFoldDB" id="A0A3B4EFA3"/>
<feature type="domain" description="Granulins" evidence="5">
    <location>
        <begin position="106"/>
        <end position="119"/>
    </location>
</feature>
<organism evidence="6 7">
    <name type="scientific">Pygocentrus nattereri</name>
    <name type="common">Red-bellied piranha</name>
    <dbReference type="NCBI Taxonomy" id="42514"/>
    <lineage>
        <taxon>Eukaryota</taxon>
        <taxon>Metazoa</taxon>
        <taxon>Chordata</taxon>
        <taxon>Craniata</taxon>
        <taxon>Vertebrata</taxon>
        <taxon>Euteleostomi</taxon>
        <taxon>Actinopterygii</taxon>
        <taxon>Neopterygii</taxon>
        <taxon>Teleostei</taxon>
        <taxon>Ostariophysi</taxon>
        <taxon>Characiformes</taxon>
        <taxon>Characoidei</taxon>
        <taxon>Pygocentrus</taxon>
    </lineage>
</organism>
<reference evidence="6 7" key="1">
    <citation type="submission" date="2020-10" db="EMBL/GenBank/DDBJ databases">
        <title>Pygocentrus nattereri (red-bellied piranha) genome, fPygNat1, primary haplotype.</title>
        <authorList>
            <person name="Myers G."/>
            <person name="Meyer A."/>
            <person name="Karagic N."/>
            <person name="Pippel M."/>
            <person name="Winkler S."/>
            <person name="Tracey A."/>
            <person name="Wood J."/>
            <person name="Formenti G."/>
            <person name="Howe K."/>
            <person name="Fedrigo O."/>
            <person name="Jarvis E.D."/>
        </authorList>
    </citation>
    <scope>NUCLEOTIDE SEQUENCE [LARGE SCALE GENOMIC DNA]</scope>
</reference>
<comment type="similarity">
    <text evidence="2">Belongs to the granulin family.</text>
</comment>
<evidence type="ECO:0000313" key="7">
    <source>
        <dbReference type="Proteomes" id="UP001501920"/>
    </source>
</evidence>
<dbReference type="SUPFAM" id="SSF57277">
    <property type="entry name" value="Granulin repeat"/>
    <property type="match status" value="1"/>
</dbReference>
<evidence type="ECO:0000256" key="1">
    <source>
        <dbReference type="ARBA" id="ARBA00004613"/>
    </source>
</evidence>
<accession>A0A3B4EFA3</accession>
<evidence type="ECO:0000256" key="2">
    <source>
        <dbReference type="ARBA" id="ARBA00010093"/>
    </source>
</evidence>
<keyword evidence="3" id="KW-0964">Secreted</keyword>
<keyword evidence="4" id="KW-1015">Disulfide bond</keyword>
<evidence type="ECO:0000256" key="4">
    <source>
        <dbReference type="ARBA" id="ARBA00023157"/>
    </source>
</evidence>
<dbReference type="InterPro" id="IPR000118">
    <property type="entry name" value="Granulin"/>
</dbReference>
<dbReference type="GO" id="GO:0005576">
    <property type="term" value="C:extracellular region"/>
    <property type="evidence" value="ECO:0007669"/>
    <property type="project" value="UniProtKB-SubCell"/>
</dbReference>
<evidence type="ECO:0000259" key="5">
    <source>
        <dbReference type="PROSITE" id="PS00799"/>
    </source>
</evidence>
<dbReference type="GeneTree" id="ENSGT00940000177254"/>
<dbReference type="PANTHER" id="PTHR12274:SF3">
    <property type="entry name" value="PROGRANULIN"/>
    <property type="match status" value="1"/>
</dbReference>
<comment type="subcellular location">
    <subcellularLocation>
        <location evidence="1">Secreted</location>
    </subcellularLocation>
</comment>
<dbReference type="PROSITE" id="PS00799">
    <property type="entry name" value="GRANULINS"/>
    <property type="match status" value="1"/>
</dbReference>